<evidence type="ECO:0000313" key="1">
    <source>
        <dbReference type="EMBL" id="KAK9880705.1"/>
    </source>
</evidence>
<comment type="caution">
    <text evidence="1">The sequence shown here is derived from an EMBL/GenBank/DDBJ whole genome shotgun (WGS) entry which is preliminary data.</text>
</comment>
<protein>
    <submittedName>
        <fullName evidence="1">Uncharacterized protein</fullName>
    </submittedName>
</protein>
<gene>
    <name evidence="1" type="ORF">WA026_013031</name>
</gene>
<organism evidence="1 2">
    <name type="scientific">Henosepilachna vigintioctopunctata</name>
    <dbReference type="NCBI Taxonomy" id="420089"/>
    <lineage>
        <taxon>Eukaryota</taxon>
        <taxon>Metazoa</taxon>
        <taxon>Ecdysozoa</taxon>
        <taxon>Arthropoda</taxon>
        <taxon>Hexapoda</taxon>
        <taxon>Insecta</taxon>
        <taxon>Pterygota</taxon>
        <taxon>Neoptera</taxon>
        <taxon>Endopterygota</taxon>
        <taxon>Coleoptera</taxon>
        <taxon>Polyphaga</taxon>
        <taxon>Cucujiformia</taxon>
        <taxon>Coccinelloidea</taxon>
        <taxon>Coccinellidae</taxon>
        <taxon>Epilachninae</taxon>
        <taxon>Epilachnini</taxon>
        <taxon>Henosepilachna</taxon>
    </lineage>
</organism>
<reference evidence="1 2" key="1">
    <citation type="submission" date="2023-03" db="EMBL/GenBank/DDBJ databases">
        <title>Genome insight into feeding habits of ladybird beetles.</title>
        <authorList>
            <person name="Li H.-S."/>
            <person name="Huang Y.-H."/>
            <person name="Pang H."/>
        </authorList>
    </citation>
    <scope>NUCLEOTIDE SEQUENCE [LARGE SCALE GENOMIC DNA]</scope>
    <source>
        <strain evidence="1">SYSU_2023b</strain>
        <tissue evidence="1">Whole body</tissue>
    </source>
</reference>
<accession>A0AAW1UDV9</accession>
<name>A0AAW1UDV9_9CUCU</name>
<dbReference type="AlphaFoldDB" id="A0AAW1UDV9"/>
<evidence type="ECO:0000313" key="2">
    <source>
        <dbReference type="Proteomes" id="UP001431783"/>
    </source>
</evidence>
<proteinExistence type="predicted"/>
<keyword evidence="2" id="KW-1185">Reference proteome</keyword>
<sequence>MCSPHFRSDDSIKPRNLVDGLRAISPYGSCRLGQSGMQIGGSHDQISIVSIDCDSSSRAMKKIGEVINVHDEQQWAHDTPLRDTRVHHRLV</sequence>
<dbReference type="Proteomes" id="UP001431783">
    <property type="component" value="Unassembled WGS sequence"/>
</dbReference>
<dbReference type="EMBL" id="JARQZJ010000066">
    <property type="protein sequence ID" value="KAK9880705.1"/>
    <property type="molecule type" value="Genomic_DNA"/>
</dbReference>